<proteinExistence type="predicted"/>
<comment type="caution">
    <text evidence="2">The sequence shown here is derived from an EMBL/GenBank/DDBJ whole genome shotgun (WGS) entry which is preliminary data.</text>
</comment>
<accession>A0A4Y9ZKB1</accession>
<feature type="coiled-coil region" evidence="1">
    <location>
        <begin position="57"/>
        <end position="98"/>
    </location>
</feature>
<protein>
    <submittedName>
        <fullName evidence="2">Uncharacterized protein</fullName>
    </submittedName>
</protein>
<evidence type="ECO:0000256" key="1">
    <source>
        <dbReference type="SAM" id="Coils"/>
    </source>
</evidence>
<evidence type="ECO:0000313" key="2">
    <source>
        <dbReference type="EMBL" id="TFY74291.1"/>
    </source>
</evidence>
<feature type="non-terminal residue" evidence="2">
    <location>
        <position position="104"/>
    </location>
</feature>
<name>A0A4Y9ZKB1_9AGAM</name>
<dbReference type="AlphaFoldDB" id="A0A4Y9ZKB1"/>
<dbReference type="Proteomes" id="UP000298061">
    <property type="component" value="Unassembled WGS sequence"/>
</dbReference>
<evidence type="ECO:0000313" key="3">
    <source>
        <dbReference type="Proteomes" id="UP000298061"/>
    </source>
</evidence>
<reference evidence="2 3" key="1">
    <citation type="submission" date="2019-02" db="EMBL/GenBank/DDBJ databases">
        <title>Genome sequencing of the rare red list fungi Hericium alpestre (H. flagellum).</title>
        <authorList>
            <person name="Buettner E."/>
            <person name="Kellner H."/>
        </authorList>
    </citation>
    <scope>NUCLEOTIDE SEQUENCE [LARGE SCALE GENOMIC DNA]</scope>
    <source>
        <strain evidence="2 3">DSM 108284</strain>
    </source>
</reference>
<sequence length="104" mass="11426">MADTPAPNAPPDPATARSQTELILAQFDTIKALLRLVSSLSSCDMQIETIARGAQHVQGIQRTVAGLGQQIERFEQQNQRLEQQTQCLEQQTRALEQQAQGLGL</sequence>
<gene>
    <name evidence="2" type="ORF">EWM64_g9720</name>
</gene>
<keyword evidence="3" id="KW-1185">Reference proteome</keyword>
<organism evidence="2 3">
    <name type="scientific">Hericium alpestre</name>
    <dbReference type="NCBI Taxonomy" id="135208"/>
    <lineage>
        <taxon>Eukaryota</taxon>
        <taxon>Fungi</taxon>
        <taxon>Dikarya</taxon>
        <taxon>Basidiomycota</taxon>
        <taxon>Agaricomycotina</taxon>
        <taxon>Agaricomycetes</taxon>
        <taxon>Russulales</taxon>
        <taxon>Hericiaceae</taxon>
        <taxon>Hericium</taxon>
    </lineage>
</organism>
<dbReference type="EMBL" id="SFCI01002173">
    <property type="protein sequence ID" value="TFY74291.1"/>
    <property type="molecule type" value="Genomic_DNA"/>
</dbReference>
<keyword evidence="1" id="KW-0175">Coiled coil</keyword>